<accession>A0A7S2NB47</accession>
<gene>
    <name evidence="3" type="ORF">CBRE1094_LOCUS37464</name>
</gene>
<evidence type="ECO:0000256" key="1">
    <source>
        <dbReference type="SAM" id="MobiDB-lite"/>
    </source>
</evidence>
<sequence length="421" mass="44299">MGNLFSASPSRRNSRASFSNVVVSEQPIDQQQSEDTQPVEGVPVREGIVAATVAAPQTGQRLALAITGEKEALAAGERHKLLAMLSLKAPSAPESAPRPPLDLVIAADRSGSMQGEKIRLMRQTLDLLVKRSGLGPDDRVSLVSFDSQVKLELPLESMDGAGRAKAEAVVNRLQPGSTTNLSGGALKAIDVLDASAPRSSLVRSIDKAKKRTRAVMLFTDGLANEGIRDTAALCAAVGGALRAASNKLGGPISLFTFGFGSDHNEDCLRRLANESGTSGQYYYVRTAEDIPNAFADCLGGLTSVVAQNAQLSLEGVGGASVARVLGSAYKYSEGVITLGDLFAEDEKDCLVELEVPALPETTRQPTTVLRVSLRAFNITTNAPEVVEATLEIVRPAATPADQKVQLAASYSTPYGLWLGLG</sequence>
<dbReference type="InterPro" id="IPR051266">
    <property type="entry name" value="CLCR"/>
</dbReference>
<evidence type="ECO:0000259" key="2">
    <source>
        <dbReference type="PROSITE" id="PS50234"/>
    </source>
</evidence>
<feature type="compositionally biased region" description="Polar residues" evidence="1">
    <location>
        <begin position="27"/>
        <end position="36"/>
    </location>
</feature>
<dbReference type="PANTHER" id="PTHR10579:SF43">
    <property type="entry name" value="ZINC FINGER (C3HC4-TYPE RING FINGER) FAMILY PROTEIN"/>
    <property type="match status" value="1"/>
</dbReference>
<dbReference type="InterPro" id="IPR002035">
    <property type="entry name" value="VWF_A"/>
</dbReference>
<organism evidence="3">
    <name type="scientific">Haptolina brevifila</name>
    <dbReference type="NCBI Taxonomy" id="156173"/>
    <lineage>
        <taxon>Eukaryota</taxon>
        <taxon>Haptista</taxon>
        <taxon>Haptophyta</taxon>
        <taxon>Prymnesiophyceae</taxon>
        <taxon>Prymnesiales</taxon>
        <taxon>Prymnesiaceae</taxon>
        <taxon>Haptolina</taxon>
    </lineage>
</organism>
<dbReference type="AlphaFoldDB" id="A0A7S2NB47"/>
<name>A0A7S2NB47_9EUKA</name>
<evidence type="ECO:0000313" key="3">
    <source>
        <dbReference type="EMBL" id="CAD9529419.1"/>
    </source>
</evidence>
<dbReference type="PROSITE" id="PS50234">
    <property type="entry name" value="VWFA"/>
    <property type="match status" value="1"/>
</dbReference>
<dbReference type="EMBL" id="HBGU01068704">
    <property type="protein sequence ID" value="CAD9529419.1"/>
    <property type="molecule type" value="Transcribed_RNA"/>
</dbReference>
<reference evidence="3" key="1">
    <citation type="submission" date="2021-01" db="EMBL/GenBank/DDBJ databases">
        <authorList>
            <person name="Corre E."/>
            <person name="Pelletier E."/>
            <person name="Niang G."/>
            <person name="Scheremetjew M."/>
            <person name="Finn R."/>
            <person name="Kale V."/>
            <person name="Holt S."/>
            <person name="Cochrane G."/>
            <person name="Meng A."/>
            <person name="Brown T."/>
            <person name="Cohen L."/>
        </authorList>
    </citation>
    <scope>NUCLEOTIDE SEQUENCE</scope>
    <source>
        <strain evidence="3">UTEX LB 985</strain>
    </source>
</reference>
<dbReference type="PANTHER" id="PTHR10579">
    <property type="entry name" value="CALCIUM-ACTIVATED CHLORIDE CHANNEL REGULATOR"/>
    <property type="match status" value="1"/>
</dbReference>
<dbReference type="SMART" id="SM00327">
    <property type="entry name" value="VWA"/>
    <property type="match status" value="1"/>
</dbReference>
<dbReference type="Gene3D" id="3.40.50.410">
    <property type="entry name" value="von Willebrand factor, type A domain"/>
    <property type="match status" value="1"/>
</dbReference>
<feature type="region of interest" description="Disordered" evidence="1">
    <location>
        <begin position="1"/>
        <end position="39"/>
    </location>
</feature>
<feature type="domain" description="VWFA" evidence="2">
    <location>
        <begin position="102"/>
        <end position="298"/>
    </location>
</feature>
<dbReference type="SUPFAM" id="SSF53300">
    <property type="entry name" value="vWA-like"/>
    <property type="match status" value="1"/>
</dbReference>
<dbReference type="Pfam" id="PF00092">
    <property type="entry name" value="VWA"/>
    <property type="match status" value="1"/>
</dbReference>
<proteinExistence type="predicted"/>
<feature type="compositionally biased region" description="Low complexity" evidence="1">
    <location>
        <begin position="1"/>
        <end position="24"/>
    </location>
</feature>
<protein>
    <recommendedName>
        <fullName evidence="2">VWFA domain-containing protein</fullName>
    </recommendedName>
</protein>
<dbReference type="InterPro" id="IPR036465">
    <property type="entry name" value="vWFA_dom_sf"/>
</dbReference>